<dbReference type="EMBL" id="JABELV010000183">
    <property type="protein sequence ID" value="KAG7528440.1"/>
    <property type="molecule type" value="Genomic_DNA"/>
</dbReference>
<dbReference type="GO" id="GO:0022625">
    <property type="term" value="C:cytosolic large ribosomal subunit"/>
    <property type="evidence" value="ECO:0007669"/>
    <property type="project" value="TreeGrafter"/>
</dbReference>
<dbReference type="PANTHER" id="PTHR11655">
    <property type="entry name" value="60S/50S RIBOSOMAL PROTEIN L6/L9"/>
    <property type="match status" value="1"/>
</dbReference>
<evidence type="ECO:0000256" key="3">
    <source>
        <dbReference type="ARBA" id="ARBA00023274"/>
    </source>
</evidence>
<evidence type="ECO:0000256" key="2">
    <source>
        <dbReference type="ARBA" id="ARBA00022980"/>
    </source>
</evidence>
<dbReference type="PIRSF" id="PIRSF002162">
    <property type="entry name" value="Ribosomal_L6"/>
    <property type="match status" value="1"/>
</dbReference>
<gene>
    <name evidence="5" type="ORF">FFLO_06149</name>
</gene>
<dbReference type="InterPro" id="IPR020040">
    <property type="entry name" value="Ribosomal_uL6_a/b-dom"/>
</dbReference>
<dbReference type="GO" id="GO:0003735">
    <property type="term" value="F:structural constituent of ribosome"/>
    <property type="evidence" value="ECO:0007669"/>
    <property type="project" value="InterPro"/>
</dbReference>
<feature type="domain" description="Large ribosomal subunit protein uL6 alpha-beta" evidence="4">
    <location>
        <begin position="12"/>
        <end position="88"/>
    </location>
</feature>
<dbReference type="PANTHER" id="PTHR11655:SF16">
    <property type="entry name" value="60S RIBOSOMAL PROTEIN L9"/>
    <property type="match status" value="1"/>
</dbReference>
<evidence type="ECO:0000256" key="1">
    <source>
        <dbReference type="ARBA" id="ARBA00009356"/>
    </source>
</evidence>
<dbReference type="InterPro" id="IPR036789">
    <property type="entry name" value="Ribosomal_uL6-like_a/b-dom_sf"/>
</dbReference>
<feature type="domain" description="Large ribosomal subunit protein uL6 alpha-beta" evidence="4">
    <location>
        <begin position="109"/>
        <end position="177"/>
    </location>
</feature>
<organism evidence="5 6">
    <name type="scientific">Filobasidium floriforme</name>
    <dbReference type="NCBI Taxonomy" id="5210"/>
    <lineage>
        <taxon>Eukaryota</taxon>
        <taxon>Fungi</taxon>
        <taxon>Dikarya</taxon>
        <taxon>Basidiomycota</taxon>
        <taxon>Agaricomycotina</taxon>
        <taxon>Tremellomycetes</taxon>
        <taxon>Filobasidiales</taxon>
        <taxon>Filobasidiaceae</taxon>
        <taxon>Filobasidium</taxon>
    </lineage>
</organism>
<keyword evidence="6" id="KW-1185">Reference proteome</keyword>
<keyword evidence="2" id="KW-0689">Ribosomal protein</keyword>
<reference evidence="5" key="1">
    <citation type="submission" date="2020-04" db="EMBL/GenBank/DDBJ databases">
        <title>Analysis of mating type loci in Filobasidium floriforme.</title>
        <authorList>
            <person name="Nowrousian M."/>
        </authorList>
    </citation>
    <scope>NUCLEOTIDE SEQUENCE</scope>
    <source>
        <strain evidence="5">CBS 6242</strain>
    </source>
</reference>
<dbReference type="InterPro" id="IPR000702">
    <property type="entry name" value="Ribosomal_uL6-like"/>
</dbReference>
<dbReference type="FunFam" id="3.90.930.12:FF:000003">
    <property type="entry name" value="60S ribosomal protein L9"/>
    <property type="match status" value="1"/>
</dbReference>
<comment type="similarity">
    <text evidence="1">Belongs to the universal ribosomal protein uL6 family.</text>
</comment>
<proteinExistence type="inferred from homology"/>
<evidence type="ECO:0000259" key="4">
    <source>
        <dbReference type="Pfam" id="PF00347"/>
    </source>
</evidence>
<dbReference type="SUPFAM" id="SSF56053">
    <property type="entry name" value="Ribosomal protein L6"/>
    <property type="match status" value="2"/>
</dbReference>
<keyword evidence="3" id="KW-0687">Ribonucleoprotein</keyword>
<sequence length="191" mass="21161">MKDLSSIETLPIPEGVEIKLKSRVVTVTGPRGTLTKAVKHIQMDIQIVKSQKGKQVVFTVWHGNRKHVACLRTVKSMVSNMFTGVTKGFEYKMRLVYAHFPINPVIGAGGKDVEIRNFLGEKVVRKCPMLEGVTIAEGSKDELVISGNDIENVSQSAASITDKCRVKEKDIRKFLDGIYTSERGTVVKDTI</sequence>
<name>A0A8K0JGV1_9TREE</name>
<dbReference type="Pfam" id="PF00347">
    <property type="entry name" value="Ribosomal_L6"/>
    <property type="match status" value="2"/>
</dbReference>
<protein>
    <recommendedName>
        <fullName evidence="4">Large ribosomal subunit protein uL6 alpha-beta domain-containing protein</fullName>
    </recommendedName>
</protein>
<dbReference type="FunFam" id="3.90.930.12:FF:000004">
    <property type="entry name" value="60S ribosomal protein L9"/>
    <property type="match status" value="1"/>
</dbReference>
<dbReference type="Proteomes" id="UP000812966">
    <property type="component" value="Unassembled WGS sequence"/>
</dbReference>
<evidence type="ECO:0000313" key="6">
    <source>
        <dbReference type="Proteomes" id="UP000812966"/>
    </source>
</evidence>
<dbReference type="Gene3D" id="3.90.930.12">
    <property type="entry name" value="Ribosomal protein L6, alpha-beta domain"/>
    <property type="match status" value="2"/>
</dbReference>
<dbReference type="GO" id="GO:0019843">
    <property type="term" value="F:rRNA binding"/>
    <property type="evidence" value="ECO:0007669"/>
    <property type="project" value="InterPro"/>
</dbReference>
<accession>A0A8K0JGV1</accession>
<comment type="caution">
    <text evidence="5">The sequence shown here is derived from an EMBL/GenBank/DDBJ whole genome shotgun (WGS) entry which is preliminary data.</text>
</comment>
<evidence type="ECO:0000313" key="5">
    <source>
        <dbReference type="EMBL" id="KAG7528440.1"/>
    </source>
</evidence>
<dbReference type="GO" id="GO:0002181">
    <property type="term" value="P:cytoplasmic translation"/>
    <property type="evidence" value="ECO:0007669"/>
    <property type="project" value="TreeGrafter"/>
</dbReference>
<dbReference type="AlphaFoldDB" id="A0A8K0JGV1"/>